<dbReference type="PANTHER" id="PTHR38654:SF1">
    <property type="entry name" value="BUCKY BALL"/>
    <property type="match status" value="1"/>
</dbReference>
<feature type="region of interest" description="Disordered" evidence="1">
    <location>
        <begin position="64"/>
        <end position="136"/>
    </location>
</feature>
<sequence length="466" mass="51792">MYEPRFHAPPWHDMPRHQYQNQYLHQQPQPYERREMACSEAQTDPSDAITQLIECLDKIRATEQHGAEKELDSGVASHSSGMFSPGEEKKSGEQGQILPSPPNDSHLESPAVAFSDSTTAVYDGESSQRSLDGLSPAGCWSTGFQEELPLDSSSTHEECPELKQPAADEHFLPVEKAEVADFQSDMSATNAGVTKCDAKELPKQRVDPILPSSSFTFSQSALKDARSVDKVSKSEHHKGCPSYQILKLPFDSVLTPKEARATSLSPRSAPYYYNYLSMQSTHERMSVLSPSLDELSSRDEMFSTDLDDTDLCPKHVYTGRRLAEVVSGPPQAAKELDEVWLPGSKRFMCACCGKSFAKGVTRSKVHSSKIYRDEGGDSEDERFERACEKPVRVIVRKHSAPKKPLSLPLRQAAKSSYKRGQYKDPLDPVTQEEDHDVSEQGPADEAGDMTGSELQRRICQGKLPCF</sequence>
<evidence type="ECO:0000256" key="1">
    <source>
        <dbReference type="SAM" id="MobiDB-lite"/>
    </source>
</evidence>
<evidence type="ECO:0000313" key="2">
    <source>
        <dbReference type="EMBL" id="KAK5849767.1"/>
    </source>
</evidence>
<dbReference type="PANTHER" id="PTHR38654">
    <property type="entry name" value="BUCKY BALL-RELATED"/>
    <property type="match status" value="1"/>
</dbReference>
<proteinExistence type="predicted"/>
<feature type="compositionally biased region" description="Low complexity" evidence="1">
    <location>
        <begin position="17"/>
        <end position="30"/>
    </location>
</feature>
<feature type="compositionally biased region" description="Polar residues" evidence="1">
    <location>
        <begin position="115"/>
        <end position="130"/>
    </location>
</feature>
<evidence type="ECO:0000313" key="3">
    <source>
        <dbReference type="Proteomes" id="UP001346869"/>
    </source>
</evidence>
<dbReference type="EMBL" id="JAUZQC010000023">
    <property type="protein sequence ID" value="KAK5849767.1"/>
    <property type="molecule type" value="Genomic_DNA"/>
</dbReference>
<dbReference type="InterPro" id="IPR053309">
    <property type="entry name" value="Balbiani_Body_Formation"/>
</dbReference>
<organism evidence="2 3">
    <name type="scientific">Eleginops maclovinus</name>
    <name type="common">Patagonian blennie</name>
    <name type="synonym">Eleginus maclovinus</name>
    <dbReference type="NCBI Taxonomy" id="56733"/>
    <lineage>
        <taxon>Eukaryota</taxon>
        <taxon>Metazoa</taxon>
        <taxon>Chordata</taxon>
        <taxon>Craniata</taxon>
        <taxon>Vertebrata</taxon>
        <taxon>Euteleostomi</taxon>
        <taxon>Actinopterygii</taxon>
        <taxon>Neopterygii</taxon>
        <taxon>Teleostei</taxon>
        <taxon>Neoteleostei</taxon>
        <taxon>Acanthomorphata</taxon>
        <taxon>Eupercaria</taxon>
        <taxon>Perciformes</taxon>
        <taxon>Notothenioidei</taxon>
        <taxon>Eleginopidae</taxon>
        <taxon>Eleginops</taxon>
    </lineage>
</organism>
<reference evidence="2 3" key="2">
    <citation type="journal article" date="2023" name="Mol. Biol. Evol.">
        <title>Genomics of Secondarily Temperate Adaptation in the Only Non-Antarctic Icefish.</title>
        <authorList>
            <person name="Rivera-Colon A.G."/>
            <person name="Rayamajhi N."/>
            <person name="Minhas B.F."/>
            <person name="Madrigal G."/>
            <person name="Bilyk K.T."/>
            <person name="Yoon V."/>
            <person name="Hune M."/>
            <person name="Gregory S."/>
            <person name="Cheng C.H.C."/>
            <person name="Catchen J.M."/>
        </authorList>
    </citation>
    <scope>NUCLEOTIDE SEQUENCE [LARGE SCALE GENOMIC DNA]</scope>
    <source>
        <strain evidence="2">JMC-PN-2008</strain>
    </source>
</reference>
<keyword evidence="3" id="KW-1185">Reference proteome</keyword>
<name>A0AAN7WV05_ELEMC</name>
<comment type="caution">
    <text evidence="2">The sequence shown here is derived from an EMBL/GenBank/DDBJ whole genome shotgun (WGS) entry which is preliminary data.</text>
</comment>
<gene>
    <name evidence="2" type="ORF">PBY51_014073</name>
</gene>
<dbReference type="AlphaFoldDB" id="A0AAN7WV05"/>
<accession>A0AAN7WV05</accession>
<reference evidence="2 3" key="1">
    <citation type="journal article" date="2023" name="Genes (Basel)">
        <title>Chromosome-Level Genome Assembly and Circadian Gene Repertoire of the Patagonia Blennie Eleginops maclovinus-The Closest Ancestral Proxy of Antarctic Cryonotothenioids.</title>
        <authorList>
            <person name="Cheng C.C."/>
            <person name="Rivera-Colon A.G."/>
            <person name="Minhas B.F."/>
            <person name="Wilson L."/>
            <person name="Rayamajhi N."/>
            <person name="Vargas-Chacoff L."/>
            <person name="Catchen J.M."/>
        </authorList>
    </citation>
    <scope>NUCLEOTIDE SEQUENCE [LARGE SCALE GENOMIC DNA]</scope>
    <source>
        <strain evidence="2">JMC-PN-2008</strain>
    </source>
</reference>
<feature type="region of interest" description="Disordered" evidence="1">
    <location>
        <begin position="404"/>
        <end position="454"/>
    </location>
</feature>
<dbReference type="Proteomes" id="UP001346869">
    <property type="component" value="Unassembled WGS sequence"/>
</dbReference>
<feature type="region of interest" description="Disordered" evidence="1">
    <location>
        <begin position="1"/>
        <end position="44"/>
    </location>
</feature>
<protein>
    <submittedName>
        <fullName evidence="2">Uncharacterized protein</fullName>
    </submittedName>
</protein>